<evidence type="ECO:0000313" key="2">
    <source>
        <dbReference type="EMBL" id="QES48430.1"/>
    </source>
</evidence>
<accession>A0A5P2D1I4</accession>
<evidence type="ECO:0000313" key="3">
    <source>
        <dbReference type="Proteomes" id="UP000325211"/>
    </source>
</evidence>
<keyword evidence="1" id="KW-0812">Transmembrane</keyword>
<gene>
    <name evidence="2" type="ORF">DEJ50_11985</name>
</gene>
<keyword evidence="1" id="KW-0472">Membrane</keyword>
<dbReference type="EMBL" id="CP029190">
    <property type="protein sequence ID" value="QES48430.1"/>
    <property type="molecule type" value="Genomic_DNA"/>
</dbReference>
<feature type="transmembrane region" description="Helical" evidence="1">
    <location>
        <begin position="77"/>
        <end position="96"/>
    </location>
</feature>
<organism evidence="2 3">
    <name type="scientific">Streptomyces venezuelae</name>
    <dbReference type="NCBI Taxonomy" id="54571"/>
    <lineage>
        <taxon>Bacteria</taxon>
        <taxon>Bacillati</taxon>
        <taxon>Actinomycetota</taxon>
        <taxon>Actinomycetes</taxon>
        <taxon>Kitasatosporales</taxon>
        <taxon>Streptomycetaceae</taxon>
        <taxon>Streptomyces</taxon>
    </lineage>
</organism>
<evidence type="ECO:0000256" key="1">
    <source>
        <dbReference type="SAM" id="Phobius"/>
    </source>
</evidence>
<feature type="transmembrane region" description="Helical" evidence="1">
    <location>
        <begin position="29"/>
        <end position="46"/>
    </location>
</feature>
<dbReference type="Proteomes" id="UP000325211">
    <property type="component" value="Chromosome"/>
</dbReference>
<name>A0A5P2D1I4_STRVZ</name>
<proteinExistence type="predicted"/>
<feature type="transmembrane region" description="Helical" evidence="1">
    <location>
        <begin position="53"/>
        <end position="71"/>
    </location>
</feature>
<keyword evidence="1" id="KW-1133">Transmembrane helix</keyword>
<protein>
    <submittedName>
        <fullName evidence="2">Uncharacterized protein</fullName>
    </submittedName>
</protein>
<dbReference type="RefSeq" id="WP_150207737.1">
    <property type="nucleotide sequence ID" value="NZ_CP029190.1"/>
</dbReference>
<reference evidence="2 3" key="1">
    <citation type="submission" date="2018-05" db="EMBL/GenBank/DDBJ databases">
        <title>Streptomyces venezuelae.</title>
        <authorList>
            <person name="Kim W."/>
            <person name="Lee N."/>
            <person name="Cho B.-K."/>
        </authorList>
    </citation>
    <scope>NUCLEOTIDE SEQUENCE [LARGE SCALE GENOMIC DNA]</scope>
    <source>
        <strain evidence="2 3">ATCC 21782</strain>
    </source>
</reference>
<sequence>MAQVPTSAVAAAGLVGGYAVARFTRKRPLGGVVLGAAGIAAGRVWHRRLGTPATAALSALYVAAFAGSHPLAKKVGAWPAVLGVTGVVATAAWVVADRGGSESCKAGS</sequence>
<dbReference type="AlphaFoldDB" id="A0A5P2D1I4"/>